<dbReference type="InterPro" id="IPR039418">
    <property type="entry name" value="LexA-like"/>
</dbReference>
<dbReference type="GO" id="GO:0003677">
    <property type="term" value="F:DNA binding"/>
    <property type="evidence" value="ECO:0007669"/>
    <property type="project" value="UniProtKB-KW"/>
</dbReference>
<protein>
    <submittedName>
        <fullName evidence="5">Helix-turn-helix transcriptional regulator</fullName>
    </submittedName>
</protein>
<dbReference type="Proteomes" id="UP000318212">
    <property type="component" value="Unassembled WGS sequence"/>
</dbReference>
<keyword evidence="2" id="KW-0238">DNA-binding</keyword>
<dbReference type="OrthoDB" id="9791537at2"/>
<proteinExistence type="predicted"/>
<dbReference type="CDD" id="cd06529">
    <property type="entry name" value="S24_LexA-like"/>
    <property type="match status" value="1"/>
</dbReference>
<evidence type="ECO:0000256" key="2">
    <source>
        <dbReference type="ARBA" id="ARBA00023125"/>
    </source>
</evidence>
<dbReference type="PANTHER" id="PTHR40661:SF3">
    <property type="entry name" value="FELS-1 PROPHAGE TRANSCRIPTIONAL REGULATOR"/>
    <property type="match status" value="1"/>
</dbReference>
<accession>A0A508AN86</accession>
<gene>
    <name evidence="5" type="ORF">FKV25_01950</name>
</gene>
<dbReference type="InterPro" id="IPR036286">
    <property type="entry name" value="LexA/Signal_pep-like_sf"/>
</dbReference>
<name>A0A508AN86_9GAMM</name>
<evidence type="ECO:0000259" key="4">
    <source>
        <dbReference type="Pfam" id="PF00717"/>
    </source>
</evidence>
<dbReference type="EMBL" id="VICE01000014">
    <property type="protein sequence ID" value="TQD51219.1"/>
    <property type="molecule type" value="Genomic_DNA"/>
</dbReference>
<dbReference type="SUPFAM" id="SSF51306">
    <property type="entry name" value="LexA/Signal peptidase"/>
    <property type="match status" value="1"/>
</dbReference>
<keyword evidence="6" id="KW-1185">Reference proteome</keyword>
<dbReference type="SUPFAM" id="SSF47413">
    <property type="entry name" value="lambda repressor-like DNA-binding domains"/>
    <property type="match status" value="1"/>
</dbReference>
<evidence type="ECO:0000313" key="5">
    <source>
        <dbReference type="EMBL" id="TQD51219.1"/>
    </source>
</evidence>
<dbReference type="InterPro" id="IPR010982">
    <property type="entry name" value="Lambda_DNA-bd_dom_sf"/>
</dbReference>
<dbReference type="Gene3D" id="2.10.109.10">
    <property type="entry name" value="Umud Fragment, subunit A"/>
    <property type="match status" value="1"/>
</dbReference>
<evidence type="ECO:0000256" key="3">
    <source>
        <dbReference type="ARBA" id="ARBA00023163"/>
    </source>
</evidence>
<feature type="domain" description="Peptidase S24/S26A/S26B/S26C" evidence="4">
    <location>
        <begin position="109"/>
        <end position="228"/>
    </location>
</feature>
<dbReference type="RefSeq" id="WP_141517108.1">
    <property type="nucleotide sequence ID" value="NZ_VICE01000014.1"/>
</dbReference>
<sequence length="237" mass="26285">MAMTLGERLTHARVESGYNEPAIAAHKAGISPSALYQLEDGTTKSLKGTTAVQLGRVYTDFRIEWLIDGSGPAKRERIGVADEPATYVAGSETPVGYVRLPLLNMEGDMGYGTYSDEQPDVVKFLDVAEWWARQNLPRDLDRVKLISSRGDSMAGVINHGDVVFVDTGIDHYEGEGIYVFNWQGRALIKRLVPNLRTGRLQIQSANPAYPPEDVAPEEIEQLHIAGRVAAWWTLRNF</sequence>
<dbReference type="AlphaFoldDB" id="A0A508AN86"/>
<dbReference type="Pfam" id="PF00717">
    <property type="entry name" value="Peptidase_S24"/>
    <property type="match status" value="1"/>
</dbReference>
<keyword evidence="1" id="KW-0805">Transcription regulation</keyword>
<dbReference type="Gene3D" id="1.10.260.40">
    <property type="entry name" value="lambda repressor-like DNA-binding domains"/>
    <property type="match status" value="1"/>
</dbReference>
<organism evidence="5 6">
    <name type="scientific">Marilutibacter aestuarii</name>
    <dbReference type="NCBI Taxonomy" id="1706195"/>
    <lineage>
        <taxon>Bacteria</taxon>
        <taxon>Pseudomonadati</taxon>
        <taxon>Pseudomonadota</taxon>
        <taxon>Gammaproteobacteria</taxon>
        <taxon>Lysobacterales</taxon>
        <taxon>Lysobacteraceae</taxon>
        <taxon>Marilutibacter</taxon>
    </lineage>
</organism>
<dbReference type="PANTHER" id="PTHR40661">
    <property type="match status" value="1"/>
</dbReference>
<dbReference type="InterPro" id="IPR015927">
    <property type="entry name" value="Peptidase_S24_S26A/B/C"/>
</dbReference>
<evidence type="ECO:0000256" key="1">
    <source>
        <dbReference type="ARBA" id="ARBA00023015"/>
    </source>
</evidence>
<reference evidence="5 6" key="1">
    <citation type="submission" date="2019-06" db="EMBL/GenBank/DDBJ databases">
        <title>Lysobacter alkalisoli sp. nov. isolated from saline soil.</title>
        <authorList>
            <person name="Sun J.-Q."/>
            <person name="Xu L."/>
        </authorList>
    </citation>
    <scope>NUCLEOTIDE SEQUENCE [LARGE SCALE GENOMIC DNA]</scope>
    <source>
        <strain evidence="5 6">JCM 31130</strain>
    </source>
</reference>
<evidence type="ECO:0000313" key="6">
    <source>
        <dbReference type="Proteomes" id="UP000318212"/>
    </source>
</evidence>
<keyword evidence="3" id="KW-0804">Transcription</keyword>
<comment type="caution">
    <text evidence="5">The sequence shown here is derived from an EMBL/GenBank/DDBJ whole genome shotgun (WGS) entry which is preliminary data.</text>
</comment>